<dbReference type="AlphaFoldDB" id="A0A7J8RDE6"/>
<feature type="non-terminal residue" evidence="1">
    <location>
        <position position="1"/>
    </location>
</feature>
<reference evidence="1 2" key="1">
    <citation type="journal article" date="2019" name="Genome Biol. Evol.">
        <title>Insights into the evolution of the New World diploid cottons (Gossypium, subgenus Houzingenia) based on genome sequencing.</title>
        <authorList>
            <person name="Grover C.E."/>
            <person name="Arick M.A. 2nd"/>
            <person name="Thrash A."/>
            <person name="Conover J.L."/>
            <person name="Sanders W.S."/>
            <person name="Peterson D.G."/>
            <person name="Frelichowski J.E."/>
            <person name="Scheffler J.A."/>
            <person name="Scheffler B.E."/>
            <person name="Wendel J.F."/>
        </authorList>
    </citation>
    <scope>NUCLEOTIDE SEQUENCE [LARGE SCALE GENOMIC DNA]</scope>
    <source>
        <strain evidence="1">27</strain>
        <tissue evidence="1">Leaf</tissue>
    </source>
</reference>
<organism evidence="1 2">
    <name type="scientific">Gossypium davidsonii</name>
    <name type="common">Davidson's cotton</name>
    <name type="synonym">Gossypium klotzschianum subsp. davidsonii</name>
    <dbReference type="NCBI Taxonomy" id="34287"/>
    <lineage>
        <taxon>Eukaryota</taxon>
        <taxon>Viridiplantae</taxon>
        <taxon>Streptophyta</taxon>
        <taxon>Embryophyta</taxon>
        <taxon>Tracheophyta</taxon>
        <taxon>Spermatophyta</taxon>
        <taxon>Magnoliopsida</taxon>
        <taxon>eudicotyledons</taxon>
        <taxon>Gunneridae</taxon>
        <taxon>Pentapetalae</taxon>
        <taxon>rosids</taxon>
        <taxon>malvids</taxon>
        <taxon>Malvales</taxon>
        <taxon>Malvaceae</taxon>
        <taxon>Malvoideae</taxon>
        <taxon>Gossypium</taxon>
    </lineage>
</organism>
<dbReference type="Proteomes" id="UP000593561">
    <property type="component" value="Unassembled WGS sequence"/>
</dbReference>
<accession>A0A7J8RDE6</accession>
<sequence length="66" mass="8269">YELAGTFLEIYQNLRNRYDHIPTREPIIVPELECNSDYMTWFRIHDKPYLLSEEQRRRQIRVEREQ</sequence>
<comment type="caution">
    <text evidence="1">The sequence shown here is derived from an EMBL/GenBank/DDBJ whole genome shotgun (WGS) entry which is preliminary data.</text>
</comment>
<protein>
    <submittedName>
        <fullName evidence="1">Uncharacterized protein</fullName>
    </submittedName>
</protein>
<evidence type="ECO:0000313" key="2">
    <source>
        <dbReference type="Proteomes" id="UP000593561"/>
    </source>
</evidence>
<feature type="non-terminal residue" evidence="1">
    <location>
        <position position="66"/>
    </location>
</feature>
<proteinExistence type="predicted"/>
<name>A0A7J8RDE6_GOSDV</name>
<dbReference type="EMBL" id="JABFAC010000004">
    <property type="protein sequence ID" value="MBA0611412.1"/>
    <property type="molecule type" value="Genomic_DNA"/>
</dbReference>
<gene>
    <name evidence="1" type="ORF">Godav_012104</name>
</gene>
<evidence type="ECO:0000313" key="1">
    <source>
        <dbReference type="EMBL" id="MBA0611412.1"/>
    </source>
</evidence>
<keyword evidence="2" id="KW-1185">Reference proteome</keyword>